<feature type="DNA-binding region" description="H-T-H motif" evidence="4">
    <location>
        <begin position="32"/>
        <end position="51"/>
    </location>
</feature>
<dbReference type="PROSITE" id="PS50977">
    <property type="entry name" value="HTH_TETR_2"/>
    <property type="match status" value="1"/>
</dbReference>
<proteinExistence type="predicted"/>
<evidence type="ECO:0000256" key="3">
    <source>
        <dbReference type="ARBA" id="ARBA00023163"/>
    </source>
</evidence>
<feature type="domain" description="HTH tetR-type" evidence="5">
    <location>
        <begin position="10"/>
        <end position="69"/>
    </location>
</feature>
<dbReference type="InterPro" id="IPR049445">
    <property type="entry name" value="TetR_SbtR-like_C"/>
</dbReference>
<dbReference type="GO" id="GO:0000976">
    <property type="term" value="F:transcription cis-regulatory region binding"/>
    <property type="evidence" value="ECO:0007669"/>
    <property type="project" value="TreeGrafter"/>
</dbReference>
<evidence type="ECO:0000256" key="4">
    <source>
        <dbReference type="PROSITE-ProRule" id="PRU00335"/>
    </source>
</evidence>
<dbReference type="EMBL" id="CP001618">
    <property type="protein sequence ID" value="ACQ81570.1"/>
    <property type="molecule type" value="Genomic_DNA"/>
</dbReference>
<evidence type="ECO:0000313" key="7">
    <source>
        <dbReference type="Proteomes" id="UP000007962"/>
    </source>
</evidence>
<evidence type="ECO:0000313" key="6">
    <source>
        <dbReference type="EMBL" id="ACQ81570.1"/>
    </source>
</evidence>
<dbReference type="PANTHER" id="PTHR30055">
    <property type="entry name" value="HTH-TYPE TRANSCRIPTIONAL REGULATOR RUTR"/>
    <property type="match status" value="1"/>
</dbReference>
<evidence type="ECO:0000256" key="2">
    <source>
        <dbReference type="ARBA" id="ARBA00023125"/>
    </source>
</evidence>
<dbReference type="InterPro" id="IPR036271">
    <property type="entry name" value="Tet_transcr_reg_TetR-rel_C_sf"/>
</dbReference>
<reference evidence="6 7" key="1">
    <citation type="journal article" date="2009" name="Stand. Genomic Sci.">
        <title>Complete genome sequence of Beutenbergia cavernae type strain (HKI 0122).</title>
        <authorList>
            <person name="Land M."/>
            <person name="Pukall R."/>
            <person name="Abt B."/>
            <person name="Goker M."/>
            <person name="Rohde M."/>
            <person name="Glavina Del Rio T."/>
            <person name="Tice H."/>
            <person name="Copeland A."/>
            <person name="Cheng J.F."/>
            <person name="Lucas S."/>
            <person name="Chen F."/>
            <person name="Nolan M."/>
            <person name="Bruce D."/>
            <person name="Goodwin L."/>
            <person name="Pitluck S."/>
            <person name="Ivanova N."/>
            <person name="Mavromatis K."/>
            <person name="Ovchinnikova G."/>
            <person name="Pati A."/>
            <person name="Chen A."/>
            <person name="Palaniappan K."/>
            <person name="Hauser L."/>
            <person name="Chang Y.J."/>
            <person name="Jefferies C.C."/>
            <person name="Saunders E."/>
            <person name="Brettin T."/>
            <person name="Detter J.C."/>
            <person name="Han C."/>
            <person name="Chain P."/>
            <person name="Bristow J."/>
            <person name="Eisen J.A."/>
            <person name="Markowitz V."/>
            <person name="Hugenholtz P."/>
            <person name="Kyrpides N.C."/>
            <person name="Klenk H.P."/>
            <person name="Lapidus A."/>
        </authorList>
    </citation>
    <scope>NUCLEOTIDE SEQUENCE [LARGE SCALE GENOMIC DNA]</scope>
    <source>
        <strain evidence="7">ATCC BAA-8 / DSM 12333 / NBRC 16432</strain>
    </source>
</reference>
<evidence type="ECO:0000259" key="5">
    <source>
        <dbReference type="PROSITE" id="PS50977"/>
    </source>
</evidence>
<dbReference type="HOGENOM" id="CLU_069356_17_1_11"/>
<dbReference type="STRING" id="471853.Bcav_3327"/>
<dbReference type="Gene3D" id="1.10.357.10">
    <property type="entry name" value="Tetracycline Repressor, domain 2"/>
    <property type="match status" value="1"/>
</dbReference>
<protein>
    <submittedName>
        <fullName evidence="6">Transcriptional regulator, TetR family</fullName>
    </submittedName>
</protein>
<dbReference type="Pfam" id="PF00440">
    <property type="entry name" value="TetR_N"/>
    <property type="match status" value="1"/>
</dbReference>
<accession>C5C1G0</accession>
<dbReference type="AlphaFoldDB" id="C5C1G0"/>
<sequence>MTRQPRADARRNRERVLAAAREAFAADGAAVPLDEIARRAGVGAGTVYRHFPSKEALFAAVIDDDVARLLADARELATSDDPGDAFLGYLRRLGEEAGARRDLADALAVAGFDAGPSFDTSAPSLQEALGVLLARAQAAGAVRADVGTRDLVALLKGALVAVGVADDDGVRERVFAVLTDGLRRG</sequence>
<dbReference type="GO" id="GO:0003700">
    <property type="term" value="F:DNA-binding transcription factor activity"/>
    <property type="evidence" value="ECO:0007669"/>
    <property type="project" value="TreeGrafter"/>
</dbReference>
<keyword evidence="1" id="KW-0805">Transcription regulation</keyword>
<dbReference type="eggNOG" id="COG1309">
    <property type="taxonomic scope" value="Bacteria"/>
</dbReference>
<keyword evidence="7" id="KW-1185">Reference proteome</keyword>
<keyword evidence="2 4" id="KW-0238">DNA-binding</keyword>
<keyword evidence="3" id="KW-0804">Transcription</keyword>
<dbReference type="Proteomes" id="UP000007962">
    <property type="component" value="Chromosome"/>
</dbReference>
<gene>
    <name evidence="6" type="ordered locus">Bcav_3327</name>
</gene>
<dbReference type="SUPFAM" id="SSF48498">
    <property type="entry name" value="Tetracyclin repressor-like, C-terminal domain"/>
    <property type="match status" value="1"/>
</dbReference>
<dbReference type="PANTHER" id="PTHR30055:SF234">
    <property type="entry name" value="HTH-TYPE TRANSCRIPTIONAL REGULATOR BETI"/>
    <property type="match status" value="1"/>
</dbReference>
<evidence type="ECO:0000256" key="1">
    <source>
        <dbReference type="ARBA" id="ARBA00023015"/>
    </source>
</evidence>
<organism evidence="6 7">
    <name type="scientific">Beutenbergia cavernae (strain ATCC BAA-8 / DSM 12333 / CCUG 43141 / JCM 11478 / NBRC 16432 / NCIMB 13614 / HKI 0122)</name>
    <dbReference type="NCBI Taxonomy" id="471853"/>
    <lineage>
        <taxon>Bacteria</taxon>
        <taxon>Bacillati</taxon>
        <taxon>Actinomycetota</taxon>
        <taxon>Actinomycetes</taxon>
        <taxon>Micrococcales</taxon>
        <taxon>Beutenbergiaceae</taxon>
        <taxon>Beutenbergia</taxon>
    </lineage>
</organism>
<name>C5C1G0_BEUC1</name>
<dbReference type="InterPro" id="IPR001647">
    <property type="entry name" value="HTH_TetR"/>
</dbReference>
<dbReference type="SUPFAM" id="SSF46689">
    <property type="entry name" value="Homeodomain-like"/>
    <property type="match status" value="1"/>
</dbReference>
<dbReference type="InterPro" id="IPR050109">
    <property type="entry name" value="HTH-type_TetR-like_transc_reg"/>
</dbReference>
<dbReference type="Pfam" id="PF21597">
    <property type="entry name" value="TetR_C_43"/>
    <property type="match status" value="1"/>
</dbReference>
<dbReference type="InterPro" id="IPR009057">
    <property type="entry name" value="Homeodomain-like_sf"/>
</dbReference>
<dbReference type="PRINTS" id="PR00455">
    <property type="entry name" value="HTHTETR"/>
</dbReference>
<dbReference type="KEGG" id="bcv:Bcav_3327"/>